<evidence type="ECO:0000256" key="2">
    <source>
        <dbReference type="ARBA" id="ARBA00022692"/>
    </source>
</evidence>
<name>A0A401G2R8_9BACT</name>
<dbReference type="Proteomes" id="UP000288096">
    <property type="component" value="Unassembled WGS sequence"/>
</dbReference>
<evidence type="ECO:0000313" key="7">
    <source>
        <dbReference type="EMBL" id="GBC63538.1"/>
    </source>
</evidence>
<dbReference type="GO" id="GO:0030416">
    <property type="term" value="P:methylamine metabolic process"/>
    <property type="evidence" value="ECO:0007669"/>
    <property type="project" value="InterPro"/>
</dbReference>
<sequence>MIIFQNVVKKMFPDRLYVAIRWLLALTFIYAGITKLVDPQSFAVIIDAYGLIPESWVMPVAVLLPLAEVVAGAGLIRDIRGSLSAITGLLLLFMAILGYGIRMGLDVDCGCFGPEDPEGLAYAGIRPALYRDMVMMLAVIYLYGWRVSRCGSGISSKKYLIRGE</sequence>
<feature type="transmembrane region" description="Helical" evidence="5">
    <location>
        <begin position="83"/>
        <end position="101"/>
    </location>
</feature>
<feature type="domain" description="Methylamine utilisation protein MauE" evidence="6">
    <location>
        <begin position="15"/>
        <end position="142"/>
    </location>
</feature>
<dbReference type="Pfam" id="PF07291">
    <property type="entry name" value="MauE"/>
    <property type="match status" value="1"/>
</dbReference>
<dbReference type="RefSeq" id="WP_208022644.1">
    <property type="nucleotide sequence ID" value="NZ_BEXT01000001.1"/>
</dbReference>
<dbReference type="AlphaFoldDB" id="A0A401G2R8"/>
<reference evidence="8" key="2">
    <citation type="submission" date="2019-01" db="EMBL/GenBank/DDBJ databases">
        <title>Genome sequence of Desulfonema ishimotonii strain Tokyo 01.</title>
        <authorList>
            <person name="Fukui M."/>
        </authorList>
    </citation>
    <scope>NUCLEOTIDE SEQUENCE [LARGE SCALE GENOMIC DNA]</scope>
    <source>
        <strain evidence="8">Tokyo 01</strain>
    </source>
</reference>
<proteinExistence type="predicted"/>
<dbReference type="InterPro" id="IPR009908">
    <property type="entry name" value="Methylamine_util_MauE"/>
</dbReference>
<evidence type="ECO:0000256" key="3">
    <source>
        <dbReference type="ARBA" id="ARBA00022989"/>
    </source>
</evidence>
<dbReference type="UniPathway" id="UPA00895"/>
<accession>A0A401G2R8</accession>
<comment type="subcellular location">
    <subcellularLocation>
        <location evidence="1">Membrane</location>
        <topology evidence="1">Multi-pass membrane protein</topology>
    </subcellularLocation>
</comment>
<feature type="transmembrane region" description="Helical" evidence="5">
    <location>
        <begin position="121"/>
        <end position="143"/>
    </location>
</feature>
<evidence type="ECO:0000256" key="1">
    <source>
        <dbReference type="ARBA" id="ARBA00004141"/>
    </source>
</evidence>
<keyword evidence="4 5" id="KW-0472">Membrane</keyword>
<feature type="transmembrane region" description="Helical" evidence="5">
    <location>
        <begin position="16"/>
        <end position="36"/>
    </location>
</feature>
<feature type="transmembrane region" description="Helical" evidence="5">
    <location>
        <begin position="56"/>
        <end position="76"/>
    </location>
</feature>
<gene>
    <name evidence="7" type="ORF">DENIS_4536</name>
</gene>
<dbReference type="GO" id="GO:0016020">
    <property type="term" value="C:membrane"/>
    <property type="evidence" value="ECO:0007669"/>
    <property type="project" value="UniProtKB-SubCell"/>
</dbReference>
<keyword evidence="2 5" id="KW-0812">Transmembrane</keyword>
<evidence type="ECO:0000256" key="4">
    <source>
        <dbReference type="ARBA" id="ARBA00023136"/>
    </source>
</evidence>
<protein>
    <submittedName>
        <fullName evidence="7">DoxX family protein</fullName>
    </submittedName>
</protein>
<evidence type="ECO:0000313" key="8">
    <source>
        <dbReference type="Proteomes" id="UP000288096"/>
    </source>
</evidence>
<dbReference type="EMBL" id="BEXT01000001">
    <property type="protein sequence ID" value="GBC63538.1"/>
    <property type="molecule type" value="Genomic_DNA"/>
</dbReference>
<evidence type="ECO:0000256" key="5">
    <source>
        <dbReference type="SAM" id="Phobius"/>
    </source>
</evidence>
<keyword evidence="3 5" id="KW-1133">Transmembrane helix</keyword>
<keyword evidence="8" id="KW-1185">Reference proteome</keyword>
<evidence type="ECO:0000259" key="6">
    <source>
        <dbReference type="Pfam" id="PF07291"/>
    </source>
</evidence>
<organism evidence="7 8">
    <name type="scientific">Desulfonema ishimotonii</name>
    <dbReference type="NCBI Taxonomy" id="45657"/>
    <lineage>
        <taxon>Bacteria</taxon>
        <taxon>Pseudomonadati</taxon>
        <taxon>Thermodesulfobacteriota</taxon>
        <taxon>Desulfobacteria</taxon>
        <taxon>Desulfobacterales</taxon>
        <taxon>Desulfococcaceae</taxon>
        <taxon>Desulfonema</taxon>
    </lineage>
</organism>
<comment type="caution">
    <text evidence="7">The sequence shown here is derived from an EMBL/GenBank/DDBJ whole genome shotgun (WGS) entry which is preliminary data.</text>
</comment>
<reference evidence="8" key="1">
    <citation type="submission" date="2017-11" db="EMBL/GenBank/DDBJ databases">
        <authorList>
            <person name="Watanabe M."/>
            <person name="Kojima H."/>
        </authorList>
    </citation>
    <scope>NUCLEOTIDE SEQUENCE [LARGE SCALE GENOMIC DNA]</scope>
    <source>
        <strain evidence="8">Tokyo 01</strain>
    </source>
</reference>